<keyword evidence="1" id="KW-0614">Plasmid</keyword>
<name>A0AAN1BM60_RHIET</name>
<reference evidence="1 2" key="1">
    <citation type="submission" date="2017-04" db="EMBL/GenBank/DDBJ databases">
        <title>Complete genome sequences of Rhizobium genomic linages associated to common bean (phaseolus vulgaris).</title>
        <authorList>
            <person name="Santamaria R.I."/>
            <person name="Bustos P."/>
            <person name="Perez-Carrascal O."/>
            <person name="Martinez-Flores I."/>
            <person name="Juarez S."/>
            <person name="Lozano L."/>
            <person name="Miranda F."/>
            <person name="Vinuesa P."/>
            <person name="Martinez-Romero E."/>
            <person name="Cevallos M.A."/>
            <person name="Romero D."/>
            <person name="Davila G."/>
            <person name="Gonzalez V."/>
        </authorList>
    </citation>
    <scope>NUCLEOTIDE SEQUENCE [LARGE SCALE GENOMIC DNA]</scope>
    <source>
        <strain evidence="1 2">NXC12</strain>
        <plasmid evidence="2">pretnxc12d</plasmid>
    </source>
</reference>
<sequence>MVDGDPTTFQTPLSGQISAVLAMVPRGFFIAFHSRDWLIKMPLGVESNAGGLGKTPGAIRSDGVASQPDQAGGEAVWRGLAFFCLRKIPGSL</sequence>
<protein>
    <submittedName>
        <fullName evidence="1">Uncharacterized protein</fullName>
    </submittedName>
</protein>
<geneLocation type="plasmid" evidence="2">
    <name>pretnxc12d</name>
</geneLocation>
<dbReference type="Proteomes" id="UP000194159">
    <property type="component" value="Plasmid pRetNXC12d"/>
</dbReference>
<proteinExistence type="predicted"/>
<accession>A0AAN1BM60</accession>
<dbReference type="AlphaFoldDB" id="A0AAN1BM60"/>
<evidence type="ECO:0000313" key="1">
    <source>
        <dbReference type="EMBL" id="ARQ13536.1"/>
    </source>
</evidence>
<dbReference type="EMBL" id="CP020910">
    <property type="protein sequence ID" value="ARQ13536.1"/>
    <property type="molecule type" value="Genomic_DNA"/>
</dbReference>
<organism evidence="1 2">
    <name type="scientific">Rhizobium etli</name>
    <dbReference type="NCBI Taxonomy" id="29449"/>
    <lineage>
        <taxon>Bacteria</taxon>
        <taxon>Pseudomonadati</taxon>
        <taxon>Pseudomonadota</taxon>
        <taxon>Alphaproteobacteria</taxon>
        <taxon>Hyphomicrobiales</taxon>
        <taxon>Rhizobiaceae</taxon>
        <taxon>Rhizobium/Agrobacterium group</taxon>
        <taxon>Rhizobium</taxon>
    </lineage>
</organism>
<evidence type="ECO:0000313" key="2">
    <source>
        <dbReference type="Proteomes" id="UP000194159"/>
    </source>
</evidence>
<gene>
    <name evidence="1" type="ORF">NXC12_PD00448</name>
</gene>